<feature type="transmembrane region" description="Helical" evidence="8">
    <location>
        <begin position="412"/>
        <end position="431"/>
    </location>
</feature>
<dbReference type="PANTHER" id="PTHR33908:SF3">
    <property type="entry name" value="UNDECAPRENYL PHOSPHATE-ALPHA-4-AMINO-4-DEOXY-L-ARABINOSE ARABINOSYL TRANSFERASE"/>
    <property type="match status" value="1"/>
</dbReference>
<dbReference type="Pfam" id="PF13231">
    <property type="entry name" value="PMT_2"/>
    <property type="match status" value="1"/>
</dbReference>
<keyword evidence="4 10" id="KW-0808">Transferase</keyword>
<evidence type="ECO:0000256" key="5">
    <source>
        <dbReference type="ARBA" id="ARBA00022692"/>
    </source>
</evidence>
<feature type="transmembrane region" description="Helical" evidence="8">
    <location>
        <begin position="329"/>
        <end position="346"/>
    </location>
</feature>
<protein>
    <submittedName>
        <fullName evidence="10">4-amino-4-deoxy-L-arabinose transferase</fullName>
    </submittedName>
</protein>
<evidence type="ECO:0000256" key="3">
    <source>
        <dbReference type="ARBA" id="ARBA00022676"/>
    </source>
</evidence>
<evidence type="ECO:0000259" key="9">
    <source>
        <dbReference type="Pfam" id="PF13231"/>
    </source>
</evidence>
<feature type="transmembrane region" description="Helical" evidence="8">
    <location>
        <begin position="74"/>
        <end position="91"/>
    </location>
</feature>
<reference evidence="11" key="1">
    <citation type="submission" date="2016-10" db="EMBL/GenBank/DDBJ databases">
        <authorList>
            <person name="Varghese N."/>
            <person name="Submissions S."/>
        </authorList>
    </citation>
    <scope>NUCLEOTIDE SEQUENCE [LARGE SCALE GENOMIC DNA]</scope>
    <source>
        <strain evidence="11">MO64</strain>
    </source>
</reference>
<dbReference type="AlphaFoldDB" id="A0A1I4FJX9"/>
<evidence type="ECO:0000256" key="2">
    <source>
        <dbReference type="ARBA" id="ARBA00022475"/>
    </source>
</evidence>
<accession>A0A1I4FJX9</accession>
<dbReference type="GO" id="GO:0010041">
    <property type="term" value="P:response to iron(III) ion"/>
    <property type="evidence" value="ECO:0007669"/>
    <property type="project" value="TreeGrafter"/>
</dbReference>
<dbReference type="InterPro" id="IPR050297">
    <property type="entry name" value="LipidA_mod_glycosyltrf_83"/>
</dbReference>
<dbReference type="PANTHER" id="PTHR33908">
    <property type="entry name" value="MANNOSYLTRANSFERASE YKCB-RELATED"/>
    <property type="match status" value="1"/>
</dbReference>
<evidence type="ECO:0000256" key="8">
    <source>
        <dbReference type="SAM" id="Phobius"/>
    </source>
</evidence>
<dbReference type="GO" id="GO:0016763">
    <property type="term" value="F:pentosyltransferase activity"/>
    <property type="evidence" value="ECO:0007669"/>
    <property type="project" value="TreeGrafter"/>
</dbReference>
<proteinExistence type="predicted"/>
<keyword evidence="11" id="KW-1185">Reference proteome</keyword>
<feature type="domain" description="Glycosyltransferase RgtA/B/C/D-like" evidence="9">
    <location>
        <begin position="69"/>
        <end position="231"/>
    </location>
</feature>
<keyword evidence="6 8" id="KW-1133">Transmembrane helix</keyword>
<evidence type="ECO:0000256" key="1">
    <source>
        <dbReference type="ARBA" id="ARBA00004651"/>
    </source>
</evidence>
<organism evidence="10 11">
    <name type="scientific">Rhodanobacter glycinis</name>
    <dbReference type="NCBI Taxonomy" id="582702"/>
    <lineage>
        <taxon>Bacteria</taxon>
        <taxon>Pseudomonadati</taxon>
        <taxon>Pseudomonadota</taxon>
        <taxon>Gammaproteobacteria</taxon>
        <taxon>Lysobacterales</taxon>
        <taxon>Rhodanobacteraceae</taxon>
        <taxon>Rhodanobacter</taxon>
    </lineage>
</organism>
<keyword evidence="5 8" id="KW-0812">Transmembrane</keyword>
<feature type="transmembrane region" description="Helical" evidence="8">
    <location>
        <begin position="175"/>
        <end position="199"/>
    </location>
</feature>
<name>A0A1I4FJX9_9GAMM</name>
<dbReference type="RefSeq" id="WP_092705058.1">
    <property type="nucleotide sequence ID" value="NZ_FOSR01000018.1"/>
</dbReference>
<feature type="transmembrane region" description="Helical" evidence="8">
    <location>
        <begin position="303"/>
        <end position="323"/>
    </location>
</feature>
<evidence type="ECO:0000313" key="10">
    <source>
        <dbReference type="EMBL" id="SFL18238.1"/>
    </source>
</evidence>
<comment type="subcellular location">
    <subcellularLocation>
        <location evidence="1">Cell membrane</location>
        <topology evidence="1">Multi-pass membrane protein</topology>
    </subcellularLocation>
</comment>
<feature type="transmembrane region" description="Helical" evidence="8">
    <location>
        <begin position="381"/>
        <end position="400"/>
    </location>
</feature>
<feature type="transmembrane region" description="Helical" evidence="8">
    <location>
        <begin position="211"/>
        <end position="233"/>
    </location>
</feature>
<feature type="transmembrane region" description="Helical" evidence="8">
    <location>
        <begin position="266"/>
        <end position="282"/>
    </location>
</feature>
<keyword evidence="7 8" id="KW-0472">Membrane</keyword>
<feature type="transmembrane region" description="Helical" evidence="8">
    <location>
        <begin position="126"/>
        <end position="155"/>
    </location>
</feature>
<feature type="transmembrane region" description="Helical" evidence="8">
    <location>
        <begin position="353"/>
        <end position="375"/>
    </location>
</feature>
<sequence>MKPTSPGLHAYLFSRRAWPWFAALALLLPPMFLLQPVPIDETRYLAVAWNMHVSGQWLVPWLDGAPYPDKAPMLFWLINLIWSVTGVHAWAARLLEGLMALATLPLLAAVEQRLGMDRPAREASMWLWLGCAAVAIYADVVMFDMLLTLCTLAAWRAIPALAERRWVGGTLALALALGAGILVKGPVALLVGGVPALLAPWWLPSARARPLAFYLRLVAGLVIAVAVALAWALPAAHAGGTQYEDAIFLHQTFGRVAHSFAHARPWWWYLPVLPLMLLPWVVSLGRGASPAPPAGATAERNRVANRFVLAAFVPDFVAFSLISGKQPHYLLPLLPALIMAAGMRVGANRWRVVGWRVGLTLVAIGVAVAAGLGWLEHPPSRVGATLCGGLVVLVGLFYLLRGRRALAPSMAALGMLAALMLCKLAFVFSIGPRYDMRSVALRLAAAQREGTPLLYAGTPYGLFTFAGRLTRPIQESTDPAAIMAWARAHPDGWVVSGDSGYRFAAAPFYRQPYLDHSLSIWHAGQLTSP</sequence>
<evidence type="ECO:0000256" key="6">
    <source>
        <dbReference type="ARBA" id="ARBA00022989"/>
    </source>
</evidence>
<evidence type="ECO:0000256" key="4">
    <source>
        <dbReference type="ARBA" id="ARBA00022679"/>
    </source>
</evidence>
<keyword evidence="2" id="KW-1003">Cell membrane</keyword>
<dbReference type="EMBL" id="FOSR01000018">
    <property type="protein sequence ID" value="SFL18238.1"/>
    <property type="molecule type" value="Genomic_DNA"/>
</dbReference>
<dbReference type="Proteomes" id="UP000198725">
    <property type="component" value="Unassembled WGS sequence"/>
</dbReference>
<gene>
    <name evidence="10" type="ORF">SAMN05192579_11822</name>
</gene>
<keyword evidence="3" id="KW-0328">Glycosyltransferase</keyword>
<evidence type="ECO:0000313" key="11">
    <source>
        <dbReference type="Proteomes" id="UP000198725"/>
    </source>
</evidence>
<dbReference type="InterPro" id="IPR038731">
    <property type="entry name" value="RgtA/B/C-like"/>
</dbReference>
<dbReference type="GO" id="GO:0009103">
    <property type="term" value="P:lipopolysaccharide biosynthetic process"/>
    <property type="evidence" value="ECO:0007669"/>
    <property type="project" value="UniProtKB-ARBA"/>
</dbReference>
<dbReference type="GO" id="GO:0005886">
    <property type="term" value="C:plasma membrane"/>
    <property type="evidence" value="ECO:0007669"/>
    <property type="project" value="UniProtKB-SubCell"/>
</dbReference>
<evidence type="ECO:0000256" key="7">
    <source>
        <dbReference type="ARBA" id="ARBA00023136"/>
    </source>
</evidence>